<protein>
    <submittedName>
        <fullName evidence="5">Helix-turn-helix transcriptional regulator</fullName>
    </submittedName>
</protein>
<dbReference type="InterPro" id="IPR018060">
    <property type="entry name" value="HTH_AraC"/>
</dbReference>
<proteinExistence type="predicted"/>
<accession>A0AA97BMF7</accession>
<dbReference type="PROSITE" id="PS01124">
    <property type="entry name" value="HTH_ARAC_FAMILY_2"/>
    <property type="match status" value="1"/>
</dbReference>
<dbReference type="EMBL" id="CP053540">
    <property type="protein sequence ID" value="WOB44322.1"/>
    <property type="molecule type" value="Genomic_DNA"/>
</dbReference>
<dbReference type="InterPro" id="IPR018062">
    <property type="entry name" value="HTH_AraC-typ_CS"/>
</dbReference>
<dbReference type="SUPFAM" id="SSF46689">
    <property type="entry name" value="Homeodomain-like"/>
    <property type="match status" value="2"/>
</dbReference>
<dbReference type="InterPro" id="IPR020449">
    <property type="entry name" value="Tscrpt_reg_AraC-type_HTH"/>
</dbReference>
<dbReference type="KEGG" id="tog:HNI00_15105"/>
<dbReference type="SMART" id="SM00342">
    <property type="entry name" value="HTH_ARAC"/>
    <property type="match status" value="1"/>
</dbReference>
<dbReference type="RefSeq" id="WP_316787419.1">
    <property type="nucleotide sequence ID" value="NZ_CP053540.1"/>
</dbReference>
<dbReference type="AlphaFoldDB" id="A0AA97BMF7"/>
<evidence type="ECO:0000313" key="5">
    <source>
        <dbReference type="EMBL" id="WOB44322.1"/>
    </source>
</evidence>
<evidence type="ECO:0000259" key="4">
    <source>
        <dbReference type="PROSITE" id="PS01124"/>
    </source>
</evidence>
<gene>
    <name evidence="5" type="ORF">HNI00_15105</name>
</gene>
<keyword evidence="2" id="KW-0238">DNA-binding</keyword>
<evidence type="ECO:0000256" key="1">
    <source>
        <dbReference type="ARBA" id="ARBA00023015"/>
    </source>
</evidence>
<dbReference type="PANTHER" id="PTHR46796">
    <property type="entry name" value="HTH-TYPE TRANSCRIPTIONAL ACTIVATOR RHAS-RELATED"/>
    <property type="match status" value="1"/>
</dbReference>
<keyword evidence="1" id="KW-0805">Transcription regulation</keyword>
<sequence length="298" mass="33717">MPKSPALLDYHRGLEYDKLLPSPPLLLSQGHWRGLVLEHHDAPPWEFPECCASHHHIGVLLGPWHGERWIDGRHRSEMAPRGTLSIIPASVPYASRWQSRSQAIVLALDPSLLGTVAHEAVGCDRLELNFCWLHDGDAFISQILHLLKSDTESGHPIGPIYGDSLATALIVHLFKQYVTRPPRLLVYTGGIPRYRLIPVLEYIDAHLQHSISLQDLANIAGMSQYYFCRLFRQTMGIAPFQYVRQQRIERAKILLQQPHLSILEVGLQCGFISPSHFTRQFQQTVGVTPTAYRKAILP</sequence>
<dbReference type="PRINTS" id="PR00032">
    <property type="entry name" value="HTHARAC"/>
</dbReference>
<feature type="domain" description="HTH araC/xylS-type" evidence="4">
    <location>
        <begin position="197"/>
        <end position="295"/>
    </location>
</feature>
<dbReference type="InterPro" id="IPR050204">
    <property type="entry name" value="AraC_XylS_family_regulators"/>
</dbReference>
<dbReference type="GO" id="GO:0003700">
    <property type="term" value="F:DNA-binding transcription factor activity"/>
    <property type="evidence" value="ECO:0007669"/>
    <property type="project" value="InterPro"/>
</dbReference>
<reference evidence="5" key="1">
    <citation type="submission" date="2020-05" db="EMBL/GenBank/DDBJ databases">
        <authorList>
            <person name="Zhu T."/>
            <person name="Keshari N."/>
            <person name="Lu X."/>
        </authorList>
    </citation>
    <scope>NUCLEOTIDE SEQUENCE</scope>
    <source>
        <strain evidence="5">NK1-22</strain>
    </source>
</reference>
<dbReference type="Pfam" id="PF12833">
    <property type="entry name" value="HTH_18"/>
    <property type="match status" value="1"/>
</dbReference>
<dbReference type="GO" id="GO:0043565">
    <property type="term" value="F:sequence-specific DNA binding"/>
    <property type="evidence" value="ECO:0007669"/>
    <property type="project" value="InterPro"/>
</dbReference>
<dbReference type="PANTHER" id="PTHR46796:SF6">
    <property type="entry name" value="ARAC SUBFAMILY"/>
    <property type="match status" value="1"/>
</dbReference>
<dbReference type="PROSITE" id="PS00041">
    <property type="entry name" value="HTH_ARAC_FAMILY_1"/>
    <property type="match status" value="1"/>
</dbReference>
<evidence type="ECO:0000256" key="3">
    <source>
        <dbReference type="ARBA" id="ARBA00023163"/>
    </source>
</evidence>
<name>A0AA97BMF7_9CYAN</name>
<dbReference type="Gene3D" id="1.10.10.60">
    <property type="entry name" value="Homeodomain-like"/>
    <property type="match status" value="2"/>
</dbReference>
<keyword evidence="3" id="KW-0804">Transcription</keyword>
<organism evidence="5">
    <name type="scientific">Thermoleptolyngbya oregonensis NK1-22</name>
    <dbReference type="NCBI Taxonomy" id="2547457"/>
    <lineage>
        <taxon>Bacteria</taxon>
        <taxon>Bacillati</taxon>
        <taxon>Cyanobacteriota</taxon>
        <taxon>Cyanophyceae</taxon>
        <taxon>Oculatellales</taxon>
        <taxon>Oculatellaceae</taxon>
        <taxon>Thermoleptolyngbya</taxon>
    </lineage>
</organism>
<evidence type="ECO:0000256" key="2">
    <source>
        <dbReference type="ARBA" id="ARBA00023125"/>
    </source>
</evidence>
<dbReference type="InterPro" id="IPR009057">
    <property type="entry name" value="Homeodomain-like_sf"/>
</dbReference>